<proteinExistence type="inferred from homology"/>
<dbReference type="EMBL" id="FOXW01000001">
    <property type="protein sequence ID" value="SFP95134.1"/>
    <property type="molecule type" value="Genomic_DNA"/>
</dbReference>
<keyword evidence="4" id="KW-1185">Reference proteome</keyword>
<organism evidence="3 4">
    <name type="scientific">Desemzia incerta</name>
    <dbReference type="NCBI Taxonomy" id="82801"/>
    <lineage>
        <taxon>Bacteria</taxon>
        <taxon>Bacillati</taxon>
        <taxon>Bacillota</taxon>
        <taxon>Bacilli</taxon>
        <taxon>Lactobacillales</taxon>
        <taxon>Carnobacteriaceae</taxon>
        <taxon>Desemzia</taxon>
    </lineage>
</organism>
<name>A0A1I5UIM3_9LACT</name>
<dbReference type="InterPro" id="IPR006829">
    <property type="entry name" value="LXG_dom"/>
</dbReference>
<gene>
    <name evidence="3" type="ORF">SAMN04488506_0015</name>
</gene>
<accession>A0A1I5UIM3</accession>
<evidence type="ECO:0000313" key="4">
    <source>
        <dbReference type="Proteomes" id="UP000199136"/>
    </source>
</evidence>
<evidence type="ECO:0000313" key="3">
    <source>
        <dbReference type="EMBL" id="SFP95134.1"/>
    </source>
</evidence>
<dbReference type="Pfam" id="PF04740">
    <property type="entry name" value="LXG"/>
    <property type="match status" value="1"/>
</dbReference>
<dbReference type="AlphaFoldDB" id="A0A1I5UIM3"/>
<sequence>MALLNNEEIENLTKQATDQASALEELFYAQYKSAYVLTETASFRGAAADSYKQYIRLSTIHHINMFMNILTEIKTAITDIKGIYLGFESNENGKVATDDLEAAEEQVSARQRSVSTITNRVESLNNEAAEYIPVTDIQSNALDTDFQAVLVFLTDTAYDLADTDQTALARAETIYERIQTLNTSIQNIAENYYDSQGGLALDKVSQLTDEAWYQAEPTTALDEKLTEDPFFFTADSQAAAEGQWAAGLASDTYLSAGHQQLGRSYQTQMDGGVLTASGEFVTVEGTANARLGEVAEANVAGRGVYANGTSEFGSLTSDNKGFNVEGEAGLLYAQGDARLGNDLINAEASAGAEVLTVEGGAAAQFEDVNNYAVGLRGNATAADLSASAGVSFFDIEVDGETRNGQSVKENLSLFGVNAEASIGLASEATAYIETQNVAEFGPLNLNTTSLEIGGKLGLGLRLNVSVPTFTFDFPW</sequence>
<reference evidence="3 4" key="1">
    <citation type="submission" date="2016-10" db="EMBL/GenBank/DDBJ databases">
        <authorList>
            <person name="de Groot N.N."/>
        </authorList>
    </citation>
    <scope>NUCLEOTIDE SEQUENCE [LARGE SCALE GENOMIC DNA]</scope>
    <source>
        <strain evidence="3 4">DSM 20581</strain>
    </source>
</reference>
<comment type="similarity">
    <text evidence="1">In the N-terminal section; belongs to the LXG family.</text>
</comment>
<dbReference type="STRING" id="82801.SAMN04488506_0015"/>
<dbReference type="OrthoDB" id="2991630at2"/>
<evidence type="ECO:0000259" key="2">
    <source>
        <dbReference type="Pfam" id="PF04740"/>
    </source>
</evidence>
<dbReference type="Proteomes" id="UP000199136">
    <property type="component" value="Unassembled WGS sequence"/>
</dbReference>
<evidence type="ECO:0000256" key="1">
    <source>
        <dbReference type="ARBA" id="ARBA00034117"/>
    </source>
</evidence>
<feature type="domain" description="LXG" evidence="2">
    <location>
        <begin position="7"/>
        <end position="192"/>
    </location>
</feature>
<dbReference type="RefSeq" id="WP_092478952.1">
    <property type="nucleotide sequence ID" value="NZ_FOXW01000001.1"/>
</dbReference>
<protein>
    <submittedName>
        <fullName evidence="3">LXG domain of WXG superfamily protein</fullName>
    </submittedName>
</protein>